<dbReference type="Pfam" id="PF04443">
    <property type="entry name" value="LuxE"/>
    <property type="match status" value="1"/>
</dbReference>
<dbReference type="GO" id="GO:0047474">
    <property type="term" value="F:long-chain fatty acid--protein ligase activity"/>
    <property type="evidence" value="ECO:0007669"/>
    <property type="project" value="InterPro"/>
</dbReference>
<evidence type="ECO:0000259" key="1">
    <source>
        <dbReference type="Pfam" id="PF04443"/>
    </source>
</evidence>
<dbReference type="InterPro" id="IPR042099">
    <property type="entry name" value="ANL_N_sf"/>
</dbReference>
<feature type="domain" description="Acyl-protein synthetase LuxE" evidence="1">
    <location>
        <begin position="7"/>
        <end position="306"/>
    </location>
</feature>
<dbReference type="EMBL" id="MEZT01000005">
    <property type="protein sequence ID" value="OGD57144.1"/>
    <property type="molecule type" value="Genomic_DNA"/>
</dbReference>
<dbReference type="Proteomes" id="UP000178764">
    <property type="component" value="Unassembled WGS sequence"/>
</dbReference>
<sequence>MEKTLSEIDSKILAIIKEYGYGSRRTTTNFESLAIEVFRFQFNFNRSYREYCTKMGVEVNEVKTLNQIPVVSVNAYKDGTISSTVPEIDQGYYYATSGTSTGASGRIYRDPGFFELREEAIRTAGKKEMFFRFFPRKVPIVFLDFPNRRHSSNFQPHFSVLSNIQKFFGSELSHFIDIKSIDGLETFVELIKESQQENQKSVILGPSYKLSFLLSTLGEQHDLRLPIGSMVMDSGGLKRQSCHKSYAEYVDNLLITFGIDRYDYINTYALSEIGSQFSDNVRLRKSTICKQCPPWAKVRVVEKTACGETDCSPGEKGEVIIYDLLNRGSILALQTHDLAVKTETGFQILERGE</sequence>
<gene>
    <name evidence="2" type="ORF">A2V71_01785</name>
</gene>
<evidence type="ECO:0000313" key="3">
    <source>
        <dbReference type="Proteomes" id="UP000178764"/>
    </source>
</evidence>
<proteinExistence type="predicted"/>
<accession>A0A1F5DQ14</accession>
<protein>
    <recommendedName>
        <fullName evidence="1">Acyl-protein synthetase LuxE domain-containing protein</fullName>
    </recommendedName>
</protein>
<evidence type="ECO:0000313" key="2">
    <source>
        <dbReference type="EMBL" id="OGD57144.1"/>
    </source>
</evidence>
<dbReference type="AlphaFoldDB" id="A0A1F5DQ14"/>
<name>A0A1F5DQ14_9BACT</name>
<reference evidence="2 3" key="1">
    <citation type="journal article" date="2016" name="Nat. Commun.">
        <title>Thousands of microbial genomes shed light on interconnected biogeochemical processes in an aquifer system.</title>
        <authorList>
            <person name="Anantharaman K."/>
            <person name="Brown C.T."/>
            <person name="Hug L.A."/>
            <person name="Sharon I."/>
            <person name="Castelle C.J."/>
            <person name="Probst A.J."/>
            <person name="Thomas B.C."/>
            <person name="Singh A."/>
            <person name="Wilkins M.J."/>
            <person name="Karaoz U."/>
            <person name="Brodie E.L."/>
            <person name="Williams K.H."/>
            <person name="Hubbard S.S."/>
            <person name="Banfield J.F."/>
        </authorList>
    </citation>
    <scope>NUCLEOTIDE SEQUENCE [LARGE SCALE GENOMIC DNA]</scope>
</reference>
<organism evidence="2 3">
    <name type="scientific">Candidatus Berkelbacteria bacterium RBG_13_40_8</name>
    <dbReference type="NCBI Taxonomy" id="1797467"/>
    <lineage>
        <taxon>Bacteria</taxon>
        <taxon>Candidatus Berkelbacteria</taxon>
    </lineage>
</organism>
<comment type="caution">
    <text evidence="2">The sequence shown here is derived from an EMBL/GenBank/DDBJ whole genome shotgun (WGS) entry which is preliminary data.</text>
</comment>
<dbReference type="Gene3D" id="3.40.50.12780">
    <property type="entry name" value="N-terminal domain of ligase-like"/>
    <property type="match status" value="1"/>
</dbReference>
<dbReference type="InterPro" id="IPR007534">
    <property type="entry name" value="LuxE"/>
</dbReference>
<dbReference type="GO" id="GO:0008218">
    <property type="term" value="P:bioluminescence"/>
    <property type="evidence" value="ECO:0007669"/>
    <property type="project" value="InterPro"/>
</dbReference>